<dbReference type="SUPFAM" id="SSF52540">
    <property type="entry name" value="P-loop containing nucleoside triphosphate hydrolases"/>
    <property type="match status" value="1"/>
</dbReference>
<evidence type="ECO:0000256" key="3">
    <source>
        <dbReference type="ARBA" id="ARBA00005842"/>
    </source>
</evidence>
<evidence type="ECO:0000256" key="5">
    <source>
        <dbReference type="ARBA" id="ARBA00022694"/>
    </source>
</evidence>
<evidence type="ECO:0000256" key="9">
    <source>
        <dbReference type="ARBA" id="ARBA00049563"/>
    </source>
</evidence>
<dbReference type="InterPro" id="IPR039657">
    <property type="entry name" value="Dimethylallyltransferase"/>
</dbReference>
<evidence type="ECO:0000256" key="6">
    <source>
        <dbReference type="ARBA" id="ARBA00022741"/>
    </source>
</evidence>
<keyword evidence="8 10" id="KW-0460">Magnesium</keyword>
<comment type="similarity">
    <text evidence="3 10 13">Belongs to the IPP transferase family.</text>
</comment>
<evidence type="ECO:0000313" key="14">
    <source>
        <dbReference type="EMBL" id="MBB6452836.1"/>
    </source>
</evidence>
<feature type="binding site" evidence="10">
    <location>
        <begin position="12"/>
        <end position="17"/>
    </location>
    <ligand>
        <name>substrate</name>
    </ligand>
</feature>
<evidence type="ECO:0000256" key="1">
    <source>
        <dbReference type="ARBA" id="ARBA00001946"/>
    </source>
</evidence>
<evidence type="ECO:0000256" key="8">
    <source>
        <dbReference type="ARBA" id="ARBA00022842"/>
    </source>
</evidence>
<keyword evidence="4 10" id="KW-0808">Transferase</keyword>
<dbReference type="Pfam" id="PF01715">
    <property type="entry name" value="IPPT"/>
    <property type="match status" value="1"/>
</dbReference>
<accession>A0A841PYP7</accession>
<feature type="region of interest" description="Interaction with substrate tRNA" evidence="10">
    <location>
        <begin position="35"/>
        <end position="38"/>
    </location>
</feature>
<dbReference type="Gene3D" id="1.10.20.140">
    <property type="match status" value="1"/>
</dbReference>
<dbReference type="GO" id="GO:0052381">
    <property type="term" value="F:tRNA dimethylallyltransferase activity"/>
    <property type="evidence" value="ECO:0007669"/>
    <property type="project" value="UniProtKB-UniRule"/>
</dbReference>
<feature type="site" description="Interaction with substrate tRNA" evidence="10">
    <location>
        <position position="128"/>
    </location>
</feature>
<evidence type="ECO:0000256" key="13">
    <source>
        <dbReference type="RuleBase" id="RU003785"/>
    </source>
</evidence>
<keyword evidence="7 10" id="KW-0067">ATP-binding</keyword>
<comment type="function">
    <text evidence="2 10 12">Catalyzes the transfer of a dimethylallyl group onto the adenine at position 37 in tRNAs that read codons beginning with uridine, leading to the formation of N6-(dimethylallyl)adenosine (i(6)A).</text>
</comment>
<dbReference type="GO" id="GO:0006400">
    <property type="term" value="P:tRNA modification"/>
    <property type="evidence" value="ECO:0007669"/>
    <property type="project" value="TreeGrafter"/>
</dbReference>
<dbReference type="Proteomes" id="UP000581688">
    <property type="component" value="Unassembled WGS sequence"/>
</dbReference>
<evidence type="ECO:0000256" key="11">
    <source>
        <dbReference type="RuleBase" id="RU003783"/>
    </source>
</evidence>
<dbReference type="InterPro" id="IPR018022">
    <property type="entry name" value="IPT"/>
</dbReference>
<dbReference type="EMBL" id="JACHGH010000003">
    <property type="protein sequence ID" value="MBB6452836.1"/>
    <property type="molecule type" value="Genomic_DNA"/>
</dbReference>
<comment type="catalytic activity">
    <reaction evidence="9 10 11">
        <text>adenosine(37) in tRNA + dimethylallyl diphosphate = N(6)-dimethylallyladenosine(37) in tRNA + diphosphate</text>
        <dbReference type="Rhea" id="RHEA:26482"/>
        <dbReference type="Rhea" id="RHEA-COMP:10162"/>
        <dbReference type="Rhea" id="RHEA-COMP:10375"/>
        <dbReference type="ChEBI" id="CHEBI:33019"/>
        <dbReference type="ChEBI" id="CHEBI:57623"/>
        <dbReference type="ChEBI" id="CHEBI:74411"/>
        <dbReference type="ChEBI" id="CHEBI:74415"/>
        <dbReference type="EC" id="2.5.1.75"/>
    </reaction>
</comment>
<dbReference type="EC" id="2.5.1.75" evidence="10"/>
<dbReference type="FunFam" id="1.10.20.140:FF:000001">
    <property type="entry name" value="tRNA dimethylallyltransferase"/>
    <property type="match status" value="1"/>
</dbReference>
<evidence type="ECO:0000256" key="4">
    <source>
        <dbReference type="ARBA" id="ARBA00022679"/>
    </source>
</evidence>
<evidence type="ECO:0000256" key="12">
    <source>
        <dbReference type="RuleBase" id="RU003784"/>
    </source>
</evidence>
<sequence length="313" mass="36175">MKIPVIAVVGPTAVGKTRLSVELAKRFNGEVISGDSMQIYKGLDIGTAKVTKEEMQGIPHYMIDIKEPDEAFSAAEFQENVQHYINEIHNDGRLPIIVGGTGLYIQSTLYAFNFSEQKRDENFEKEMRQEIALHGMDKVYDKLRRVDPQQAEKIHPNNVRRVIRALEIYETTGLTMSELHAKQLEESPYEPILIGLQMDREELYSRINKRVDQMMDEGLLEEVKSLYNAGLKEAQSMSGIGYKEFVPYLEGQLTLEETVEQLKQNSRRYAKRQYTYFKNKLNVRWYTVSEETIDSTFLNIFNDLEGLLKEITK</sequence>
<evidence type="ECO:0000256" key="2">
    <source>
        <dbReference type="ARBA" id="ARBA00003213"/>
    </source>
</evidence>
<comment type="subunit">
    <text evidence="10">Monomer.</text>
</comment>
<feature type="binding site" evidence="10">
    <location>
        <begin position="10"/>
        <end position="17"/>
    </location>
    <ligand>
        <name>ATP</name>
        <dbReference type="ChEBI" id="CHEBI:30616"/>
    </ligand>
</feature>
<protein>
    <recommendedName>
        <fullName evidence="10">tRNA dimethylallyltransferase</fullName>
        <ecNumber evidence="10">2.5.1.75</ecNumber>
    </recommendedName>
    <alternativeName>
        <fullName evidence="10">Dimethylallyl diphosphate:tRNA dimethylallyltransferase</fullName>
        <shortName evidence="10">DMAPP:tRNA dimethylallyltransferase</shortName>
        <shortName evidence="10">DMATase</shortName>
    </alternativeName>
    <alternativeName>
        <fullName evidence="10">Isopentenyl-diphosphate:tRNA isopentenyltransferase</fullName>
        <shortName evidence="10">IPP transferase</shortName>
        <shortName evidence="10">IPPT</shortName>
        <shortName evidence="10">IPTase</shortName>
    </alternativeName>
</protein>
<dbReference type="NCBIfam" id="TIGR00174">
    <property type="entry name" value="miaA"/>
    <property type="match status" value="1"/>
</dbReference>
<reference evidence="14 15" key="1">
    <citation type="submission" date="2020-08" db="EMBL/GenBank/DDBJ databases">
        <title>Genomic Encyclopedia of Type Strains, Phase IV (KMG-IV): sequencing the most valuable type-strain genomes for metagenomic binning, comparative biology and taxonomic classification.</title>
        <authorList>
            <person name="Goeker M."/>
        </authorList>
    </citation>
    <scope>NUCLEOTIDE SEQUENCE [LARGE SCALE GENOMIC DNA]</scope>
    <source>
        <strain evidence="14 15">DSM 19612</strain>
    </source>
</reference>
<name>A0A841PYP7_9BACI</name>
<evidence type="ECO:0000256" key="10">
    <source>
        <dbReference type="HAMAP-Rule" id="MF_00185"/>
    </source>
</evidence>
<evidence type="ECO:0000313" key="15">
    <source>
        <dbReference type="Proteomes" id="UP000581688"/>
    </source>
</evidence>
<dbReference type="RefSeq" id="WP_174495380.1">
    <property type="nucleotide sequence ID" value="NZ_CADDWK010000003.1"/>
</dbReference>
<keyword evidence="5 10" id="KW-0819">tRNA processing</keyword>
<comment type="caution">
    <text evidence="10">Lacks conserved residue(s) required for the propagation of feature annotation.</text>
</comment>
<comment type="cofactor">
    <cofactor evidence="1 10">
        <name>Mg(2+)</name>
        <dbReference type="ChEBI" id="CHEBI:18420"/>
    </cofactor>
</comment>
<comment type="caution">
    <text evidence="14">The sequence shown here is derived from an EMBL/GenBank/DDBJ whole genome shotgun (WGS) entry which is preliminary data.</text>
</comment>
<dbReference type="Gene3D" id="3.40.50.300">
    <property type="entry name" value="P-loop containing nucleotide triphosphate hydrolases"/>
    <property type="match status" value="1"/>
</dbReference>
<keyword evidence="6 10" id="KW-0547">Nucleotide-binding</keyword>
<dbReference type="PANTHER" id="PTHR11088:SF60">
    <property type="entry name" value="TRNA DIMETHYLALLYLTRANSFERASE"/>
    <property type="match status" value="1"/>
</dbReference>
<dbReference type="AlphaFoldDB" id="A0A841PYP7"/>
<feature type="site" description="Interaction with substrate tRNA" evidence="10">
    <location>
        <position position="101"/>
    </location>
</feature>
<dbReference type="GO" id="GO:0005524">
    <property type="term" value="F:ATP binding"/>
    <property type="evidence" value="ECO:0007669"/>
    <property type="project" value="UniProtKB-UniRule"/>
</dbReference>
<proteinExistence type="inferred from homology"/>
<dbReference type="HAMAP" id="MF_00185">
    <property type="entry name" value="IPP_trans"/>
    <property type="match status" value="1"/>
</dbReference>
<keyword evidence="15" id="KW-1185">Reference proteome</keyword>
<gene>
    <name evidence="10" type="primary">miaA</name>
    <name evidence="14" type="ORF">HNQ94_001282</name>
</gene>
<evidence type="ECO:0000256" key="7">
    <source>
        <dbReference type="ARBA" id="ARBA00022840"/>
    </source>
</evidence>
<organism evidence="14 15">
    <name type="scientific">Salirhabdus euzebyi</name>
    <dbReference type="NCBI Taxonomy" id="394506"/>
    <lineage>
        <taxon>Bacteria</taxon>
        <taxon>Bacillati</taxon>
        <taxon>Bacillota</taxon>
        <taxon>Bacilli</taxon>
        <taxon>Bacillales</taxon>
        <taxon>Bacillaceae</taxon>
        <taxon>Salirhabdus</taxon>
    </lineage>
</organism>
<dbReference type="InterPro" id="IPR027417">
    <property type="entry name" value="P-loop_NTPase"/>
</dbReference>
<dbReference type="PANTHER" id="PTHR11088">
    <property type="entry name" value="TRNA DIMETHYLALLYLTRANSFERASE"/>
    <property type="match status" value="1"/>
</dbReference>